<reference evidence="1 2" key="1">
    <citation type="submission" date="2020-09" db="EMBL/GenBank/DDBJ databases">
        <title>De no assembly of potato wild relative species, Solanum commersonii.</title>
        <authorList>
            <person name="Cho K."/>
        </authorList>
    </citation>
    <scope>NUCLEOTIDE SEQUENCE [LARGE SCALE GENOMIC DNA]</scope>
    <source>
        <strain evidence="1">LZ3.2</strain>
        <tissue evidence="1">Leaf</tissue>
    </source>
</reference>
<dbReference type="Proteomes" id="UP000824120">
    <property type="component" value="Chromosome 9"/>
</dbReference>
<dbReference type="EMBL" id="JACXVP010000009">
    <property type="protein sequence ID" value="KAG5586763.1"/>
    <property type="molecule type" value="Genomic_DNA"/>
</dbReference>
<name>A0A9J5XEG5_SOLCO</name>
<evidence type="ECO:0000313" key="2">
    <source>
        <dbReference type="Proteomes" id="UP000824120"/>
    </source>
</evidence>
<organism evidence="1 2">
    <name type="scientific">Solanum commersonii</name>
    <name type="common">Commerson's wild potato</name>
    <name type="synonym">Commerson's nightshade</name>
    <dbReference type="NCBI Taxonomy" id="4109"/>
    <lineage>
        <taxon>Eukaryota</taxon>
        <taxon>Viridiplantae</taxon>
        <taxon>Streptophyta</taxon>
        <taxon>Embryophyta</taxon>
        <taxon>Tracheophyta</taxon>
        <taxon>Spermatophyta</taxon>
        <taxon>Magnoliopsida</taxon>
        <taxon>eudicotyledons</taxon>
        <taxon>Gunneridae</taxon>
        <taxon>Pentapetalae</taxon>
        <taxon>asterids</taxon>
        <taxon>lamiids</taxon>
        <taxon>Solanales</taxon>
        <taxon>Solanaceae</taxon>
        <taxon>Solanoideae</taxon>
        <taxon>Solaneae</taxon>
        <taxon>Solanum</taxon>
    </lineage>
</organism>
<proteinExistence type="predicted"/>
<keyword evidence="2" id="KW-1185">Reference proteome</keyword>
<protein>
    <submittedName>
        <fullName evidence="1">Uncharacterized protein</fullName>
    </submittedName>
</protein>
<gene>
    <name evidence="1" type="ORF">H5410_047197</name>
</gene>
<evidence type="ECO:0000313" key="1">
    <source>
        <dbReference type="EMBL" id="KAG5586763.1"/>
    </source>
</evidence>
<accession>A0A9J5XEG5</accession>
<comment type="caution">
    <text evidence="1">The sequence shown here is derived from an EMBL/GenBank/DDBJ whole genome shotgun (WGS) entry which is preliminary data.</text>
</comment>
<sequence>MALEEEKCSMVLHGIISSAEKQEGKGISRPTKSVGSSFDDKPLWIHTKALNGGGNRVWSYGADVSAALLTIGASYKVIYSSVNA</sequence>
<dbReference type="AlphaFoldDB" id="A0A9J5XEG5"/>